<accession>A0A2A6M690</accession>
<evidence type="ECO:0000259" key="1">
    <source>
        <dbReference type="PROSITE" id="PS50943"/>
    </source>
</evidence>
<dbReference type="AlphaFoldDB" id="A0A2A6M690"/>
<sequence>MPNSLSVKSPSPVDVHVGGRIRLQRMMNKMSQSALADAVGITFQQIQKYEKGTNRVSASRLLQFADSLHVPISFFFEGQENSASDDKLPSDELSQFLGTSEGLALNRAFTNIKDEQLRRKIVGLVKAASGQDS</sequence>
<dbReference type="PROSITE" id="PS50943">
    <property type="entry name" value="HTH_CROC1"/>
    <property type="match status" value="1"/>
</dbReference>
<protein>
    <submittedName>
        <fullName evidence="2">XRE family transcriptional regulator</fullName>
    </submittedName>
</protein>
<reference evidence="2 3" key="1">
    <citation type="submission" date="2017-09" db="EMBL/GenBank/DDBJ databases">
        <title>Comparative genomics of rhizobia isolated from Phaseolus vulgaris in China.</title>
        <authorList>
            <person name="Tong W."/>
        </authorList>
    </citation>
    <scope>NUCLEOTIDE SEQUENCE [LARGE SCALE GENOMIC DNA]</scope>
    <source>
        <strain evidence="2 3">PCH1</strain>
    </source>
</reference>
<dbReference type="InterPro" id="IPR001387">
    <property type="entry name" value="Cro/C1-type_HTH"/>
</dbReference>
<dbReference type="InterPro" id="IPR010982">
    <property type="entry name" value="Lambda_DNA-bd_dom_sf"/>
</dbReference>
<gene>
    <name evidence="2" type="ORF">CO661_01655</name>
</gene>
<name>A0A2A6M690_RHIFR</name>
<dbReference type="RefSeq" id="WP_080578739.1">
    <property type="nucleotide sequence ID" value="NZ_NWTC01000001.1"/>
</dbReference>
<dbReference type="Gene3D" id="1.10.260.40">
    <property type="entry name" value="lambda repressor-like DNA-binding domains"/>
    <property type="match status" value="1"/>
</dbReference>
<dbReference type="Proteomes" id="UP000220353">
    <property type="component" value="Unassembled WGS sequence"/>
</dbReference>
<dbReference type="SUPFAM" id="SSF47413">
    <property type="entry name" value="lambda repressor-like DNA-binding domains"/>
    <property type="match status" value="1"/>
</dbReference>
<dbReference type="EMBL" id="NWTC01000001">
    <property type="protein sequence ID" value="PDT50373.1"/>
    <property type="molecule type" value="Genomic_DNA"/>
</dbReference>
<evidence type="ECO:0000313" key="2">
    <source>
        <dbReference type="EMBL" id="PDT50373.1"/>
    </source>
</evidence>
<evidence type="ECO:0000313" key="3">
    <source>
        <dbReference type="Proteomes" id="UP000220353"/>
    </source>
</evidence>
<dbReference type="Pfam" id="PF01381">
    <property type="entry name" value="HTH_3"/>
    <property type="match status" value="1"/>
</dbReference>
<proteinExistence type="predicted"/>
<feature type="domain" description="HTH cro/C1-type" evidence="1">
    <location>
        <begin position="21"/>
        <end position="75"/>
    </location>
</feature>
<dbReference type="GO" id="GO:0003677">
    <property type="term" value="F:DNA binding"/>
    <property type="evidence" value="ECO:0007669"/>
    <property type="project" value="InterPro"/>
</dbReference>
<organism evidence="2 3">
    <name type="scientific">Rhizobium fredii</name>
    <name type="common">Sinorhizobium fredii</name>
    <dbReference type="NCBI Taxonomy" id="380"/>
    <lineage>
        <taxon>Bacteria</taxon>
        <taxon>Pseudomonadati</taxon>
        <taxon>Pseudomonadota</taxon>
        <taxon>Alphaproteobacteria</taxon>
        <taxon>Hyphomicrobiales</taxon>
        <taxon>Rhizobiaceae</taxon>
        <taxon>Sinorhizobium/Ensifer group</taxon>
        <taxon>Sinorhizobium</taxon>
    </lineage>
</organism>
<dbReference type="SMART" id="SM00530">
    <property type="entry name" value="HTH_XRE"/>
    <property type="match status" value="1"/>
</dbReference>
<comment type="caution">
    <text evidence="2">The sequence shown here is derived from an EMBL/GenBank/DDBJ whole genome shotgun (WGS) entry which is preliminary data.</text>
</comment>
<dbReference type="CDD" id="cd00093">
    <property type="entry name" value="HTH_XRE"/>
    <property type="match status" value="1"/>
</dbReference>